<feature type="region of interest" description="Disordered" evidence="8">
    <location>
        <begin position="374"/>
        <end position="438"/>
    </location>
</feature>
<evidence type="ECO:0000256" key="7">
    <source>
        <dbReference type="PROSITE-ProRule" id="PRU00042"/>
    </source>
</evidence>
<feature type="domain" description="C2H2-type" evidence="9">
    <location>
        <begin position="709"/>
        <end position="736"/>
    </location>
</feature>
<feature type="compositionally biased region" description="Polar residues" evidence="8">
    <location>
        <begin position="170"/>
        <end position="186"/>
    </location>
</feature>
<feature type="region of interest" description="Disordered" evidence="8">
    <location>
        <begin position="679"/>
        <end position="700"/>
    </location>
</feature>
<evidence type="ECO:0000256" key="3">
    <source>
        <dbReference type="ARBA" id="ARBA00022737"/>
    </source>
</evidence>
<protein>
    <submittedName>
        <fullName evidence="11">Zinc finger protein 184-like</fullName>
    </submittedName>
</protein>
<dbReference type="InterPro" id="IPR036236">
    <property type="entry name" value="Znf_C2H2_sf"/>
</dbReference>
<feature type="domain" description="C2H2-type" evidence="9">
    <location>
        <begin position="956"/>
        <end position="978"/>
    </location>
</feature>
<dbReference type="PROSITE" id="PS00028">
    <property type="entry name" value="ZINC_FINGER_C2H2_1"/>
    <property type="match status" value="8"/>
</dbReference>
<dbReference type="Proteomes" id="UP000694871">
    <property type="component" value="Unplaced"/>
</dbReference>
<feature type="domain" description="C2H2-type" evidence="9">
    <location>
        <begin position="928"/>
        <end position="955"/>
    </location>
</feature>
<dbReference type="Gene3D" id="3.30.160.60">
    <property type="entry name" value="Classic Zinc Finger"/>
    <property type="match status" value="9"/>
</dbReference>
<evidence type="ECO:0000256" key="4">
    <source>
        <dbReference type="ARBA" id="ARBA00022771"/>
    </source>
</evidence>
<feature type="domain" description="C2H2-type" evidence="9">
    <location>
        <begin position="651"/>
        <end position="678"/>
    </location>
</feature>
<feature type="compositionally biased region" description="Polar residues" evidence="8">
    <location>
        <begin position="242"/>
        <end position="253"/>
    </location>
</feature>
<dbReference type="InterPro" id="IPR013087">
    <property type="entry name" value="Znf_C2H2_type"/>
</dbReference>
<sequence length="1055" mass="116925">PGVCEIVLPIIICELSDDDFLTNEDEGQTPLGENSLCLTSGETEIVEEGRGAEGVDEDPLNEGARRVEHTEEQATPVNVTKNEGCDEEVPLPRDDLNAVSFQNAVDHSAPDQNRALGFSDPRRQNRTEKQDGEISNFGGDHSGDQRTLASLSTQNEGESSVADGVIKTAATASQETDPVANRSIQESLPELPPVDPGRSVNDEGTGPLETGYDETGKSPKKSSELSEETCQSNKSKEFPNAAAQNEPSASACINGSCLPGGFSEDAESSMRDGRTSPEPDVAGNLVPPEASACQEGCDTQGNTNDSNENVKSDQQLPVKNLKEALPPCNKPNDDTSLTSTRKRAKTTGGWKCVCCHVEGTSAHFRKHVSTVQKNKNNHKIVQRPSFSSSERCHNFIEKRKAPKKGRAGRSNPGEETRDEDKPAAEKKGKNKHEKFFSKTKVPEPSESFCCKICPFVVSDPKDFSQHVKEHNNGPPYQCPQCEHASDNHSSFLNHLYWHAGHELYQCNFCAFLSPNSDNLVKHSCLRTDAKPYSCAVCRLGFTSASGLSRHAGTHCGAQNSIHLHVAQEKDVCPPKTYACDECDIVFYKQALLRTHKKCHEQKGGRDAPSINDKKCKIQGTAYKQADGSQEGETNSSDNSVGGKSDCFGCTFSCDWCSLVFRKKEHLVYHRAVHTQAQPGGNVTCNGQQSARDTGSPEAPPAGTPALRLFKCLQCAYMTPSFSNLRIHFATHTGEKPFECRECGKSFRNSSHLKRHNSMHIQNRHRCSWCLFIGSTAEDLKRHEETCKDKGLGGKRLRPSALKCESPGEQTDRGETNRGALSQESGARSYKCEHCGYSTYSSDNLKSHTRIHTGEKPYACEVCQKKFRTASHLKRHASVHRELKFACSSCDFSTSTWQSLKQHMASHGEGPLPHGGQSEKKPPLPVKMYNCEKCGYSTVKKENLKVHLRIHTDERPYKCPHCGHAFRTSSHLKKHLSTHLKLQCEKCEFSTLDKCALQKHAQTHRKKKKRSTDQEHSDDKKVYKCNRCRITFSRLRLFQAHEKKHRESNKSNNKKT</sequence>
<evidence type="ECO:0000313" key="11">
    <source>
        <dbReference type="RefSeq" id="XP_015264378.1"/>
    </source>
</evidence>
<keyword evidence="4 7" id="KW-0863">Zinc-finger</keyword>
<name>A0ABM1JSE1_GEKJA</name>
<feature type="region of interest" description="Disordered" evidence="8">
    <location>
        <begin position="66"/>
        <end position="92"/>
    </location>
</feature>
<feature type="compositionally biased region" description="Basic and acidic residues" evidence="8">
    <location>
        <begin position="412"/>
        <end position="438"/>
    </location>
</feature>
<feature type="domain" description="C2H2-type" evidence="9">
    <location>
        <begin position="1022"/>
        <end position="1049"/>
    </location>
</feature>
<feature type="compositionally biased region" description="Basic and acidic residues" evidence="8">
    <location>
        <begin position="120"/>
        <end position="132"/>
    </location>
</feature>
<evidence type="ECO:0000256" key="1">
    <source>
        <dbReference type="ARBA" id="ARBA00004123"/>
    </source>
</evidence>
<feature type="region of interest" description="Disordered" evidence="8">
    <location>
        <begin position="105"/>
        <end position="342"/>
    </location>
</feature>
<accession>A0ABM1JSE1</accession>
<dbReference type="Pfam" id="PF00096">
    <property type="entry name" value="zf-C2H2"/>
    <property type="match status" value="5"/>
</dbReference>
<feature type="non-terminal residue" evidence="11">
    <location>
        <position position="1"/>
    </location>
</feature>
<evidence type="ECO:0000256" key="8">
    <source>
        <dbReference type="SAM" id="MobiDB-lite"/>
    </source>
</evidence>
<feature type="region of interest" description="Disordered" evidence="8">
    <location>
        <begin position="621"/>
        <end position="640"/>
    </location>
</feature>
<feature type="domain" description="C2H2-type" evidence="9">
    <location>
        <begin position="981"/>
        <end position="1008"/>
    </location>
</feature>
<keyword evidence="10" id="KW-1185">Reference proteome</keyword>
<dbReference type="RefSeq" id="XP_015264378.1">
    <property type="nucleotide sequence ID" value="XM_015408892.1"/>
</dbReference>
<keyword evidence="5" id="KW-0862">Zinc</keyword>
<feature type="domain" description="C2H2-type" evidence="9">
    <location>
        <begin position="532"/>
        <end position="559"/>
    </location>
</feature>
<feature type="domain" description="C2H2-type" evidence="9">
    <location>
        <begin position="737"/>
        <end position="764"/>
    </location>
</feature>
<proteinExistence type="predicted"/>
<dbReference type="PANTHER" id="PTHR24376">
    <property type="entry name" value="ZINC FINGER PROTEIN"/>
    <property type="match status" value="1"/>
</dbReference>
<evidence type="ECO:0000256" key="5">
    <source>
        <dbReference type="ARBA" id="ARBA00022833"/>
    </source>
</evidence>
<dbReference type="GeneID" id="107108455"/>
<keyword evidence="6" id="KW-0539">Nucleus</keyword>
<keyword evidence="2" id="KW-0479">Metal-binding</keyword>
<dbReference type="PANTHER" id="PTHR24376:SF235">
    <property type="entry name" value="C2H2-TYPE DOMAIN-CONTAINING PROTEIN"/>
    <property type="match status" value="1"/>
</dbReference>
<dbReference type="SUPFAM" id="SSF57667">
    <property type="entry name" value="beta-beta-alpha zinc fingers"/>
    <property type="match status" value="6"/>
</dbReference>
<feature type="compositionally biased region" description="Polar residues" evidence="8">
    <location>
        <begin position="145"/>
        <end position="158"/>
    </location>
</feature>
<dbReference type="SMART" id="SM00355">
    <property type="entry name" value="ZnF_C2H2"/>
    <property type="match status" value="16"/>
</dbReference>
<feature type="compositionally biased region" description="Polar residues" evidence="8">
    <location>
        <begin position="297"/>
        <end position="317"/>
    </location>
</feature>
<organism evidence="10 11">
    <name type="scientific">Gekko japonicus</name>
    <name type="common">Schlegel's Japanese gecko</name>
    <dbReference type="NCBI Taxonomy" id="146911"/>
    <lineage>
        <taxon>Eukaryota</taxon>
        <taxon>Metazoa</taxon>
        <taxon>Chordata</taxon>
        <taxon>Craniata</taxon>
        <taxon>Vertebrata</taxon>
        <taxon>Euteleostomi</taxon>
        <taxon>Lepidosauria</taxon>
        <taxon>Squamata</taxon>
        <taxon>Bifurcata</taxon>
        <taxon>Gekkota</taxon>
        <taxon>Gekkonidae</taxon>
        <taxon>Gekkoninae</taxon>
        <taxon>Gekko</taxon>
    </lineage>
</organism>
<feature type="domain" description="C2H2-type" evidence="9">
    <location>
        <begin position="829"/>
        <end position="856"/>
    </location>
</feature>
<evidence type="ECO:0000256" key="6">
    <source>
        <dbReference type="ARBA" id="ARBA00023242"/>
    </source>
</evidence>
<gene>
    <name evidence="11" type="primary">LOC107108455</name>
</gene>
<comment type="subcellular location">
    <subcellularLocation>
        <location evidence="1">Nucleus</location>
    </subcellularLocation>
</comment>
<feature type="compositionally biased region" description="Polar residues" evidence="8">
    <location>
        <begin position="679"/>
        <end position="692"/>
    </location>
</feature>
<evidence type="ECO:0000259" key="9">
    <source>
        <dbReference type="PROSITE" id="PS50157"/>
    </source>
</evidence>
<feature type="compositionally biased region" description="Polar residues" evidence="8">
    <location>
        <begin position="626"/>
        <end position="640"/>
    </location>
</feature>
<feature type="compositionally biased region" description="Basic and acidic residues" evidence="8">
    <location>
        <begin position="390"/>
        <end position="399"/>
    </location>
</feature>
<feature type="region of interest" description="Disordered" evidence="8">
    <location>
        <begin position="998"/>
        <end position="1017"/>
    </location>
</feature>
<feature type="domain" description="C2H2-type" evidence="9">
    <location>
        <begin position="476"/>
        <end position="503"/>
    </location>
</feature>
<dbReference type="PROSITE" id="PS50157">
    <property type="entry name" value="ZINC_FINGER_C2H2_2"/>
    <property type="match status" value="12"/>
</dbReference>
<evidence type="ECO:0000313" key="10">
    <source>
        <dbReference type="Proteomes" id="UP000694871"/>
    </source>
</evidence>
<reference evidence="11" key="1">
    <citation type="submission" date="2025-08" db="UniProtKB">
        <authorList>
            <consortium name="RefSeq"/>
        </authorList>
    </citation>
    <scope>IDENTIFICATION</scope>
</reference>
<feature type="domain" description="C2H2-type" evidence="9">
    <location>
        <begin position="577"/>
        <end position="604"/>
    </location>
</feature>
<feature type="domain" description="C2H2-type" evidence="9">
    <location>
        <begin position="857"/>
        <end position="884"/>
    </location>
</feature>
<feature type="compositionally biased region" description="Basic residues" evidence="8">
    <location>
        <begin position="1000"/>
        <end position="1009"/>
    </location>
</feature>
<feature type="compositionally biased region" description="Basic and acidic residues" evidence="8">
    <location>
        <begin position="214"/>
        <end position="224"/>
    </location>
</feature>
<feature type="compositionally biased region" description="Basic and acidic residues" evidence="8">
    <location>
        <begin position="268"/>
        <end position="277"/>
    </location>
</feature>
<keyword evidence="3" id="KW-0677">Repeat</keyword>
<evidence type="ECO:0000256" key="2">
    <source>
        <dbReference type="ARBA" id="ARBA00022723"/>
    </source>
</evidence>
<feature type="region of interest" description="Disordered" evidence="8">
    <location>
        <begin position="797"/>
        <end position="824"/>
    </location>
</feature>